<dbReference type="EMBL" id="JACXAH010000034">
    <property type="protein sequence ID" value="MBD1373692.1"/>
    <property type="molecule type" value="Genomic_DNA"/>
</dbReference>
<accession>A0A926NCF2</accession>
<dbReference type="Proteomes" id="UP000661691">
    <property type="component" value="Unassembled WGS sequence"/>
</dbReference>
<keyword evidence="3" id="KW-1185">Reference proteome</keyword>
<name>A0A926NCF2_9BACL</name>
<gene>
    <name evidence="2" type="ORF">IC620_15205</name>
</gene>
<evidence type="ECO:0008006" key="4">
    <source>
        <dbReference type="Google" id="ProtNLM"/>
    </source>
</evidence>
<sequence length="121" mass="13780">MNTTSYTYDSLNRTTFNYLDLSDDVISEEVAGKIIRSYTYAPWGARLSMQHHDKDEVSYYGTNARGDKVKLADWKCGKKKRKAKGQKKGNESRKGKTCNPRGGCVSKPTKAELKNDRNFFL</sequence>
<dbReference type="RefSeq" id="WP_191142690.1">
    <property type="nucleotide sequence ID" value="NZ_JACXAH010000034.1"/>
</dbReference>
<evidence type="ECO:0000313" key="2">
    <source>
        <dbReference type="EMBL" id="MBD1373692.1"/>
    </source>
</evidence>
<protein>
    <recommendedName>
        <fullName evidence="4">RHS repeat protein</fullName>
    </recommendedName>
</protein>
<proteinExistence type="predicted"/>
<evidence type="ECO:0000256" key="1">
    <source>
        <dbReference type="SAM" id="MobiDB-lite"/>
    </source>
</evidence>
<evidence type="ECO:0000313" key="3">
    <source>
        <dbReference type="Proteomes" id="UP000661691"/>
    </source>
</evidence>
<feature type="compositionally biased region" description="Basic residues" evidence="1">
    <location>
        <begin position="78"/>
        <end position="87"/>
    </location>
</feature>
<reference evidence="3" key="1">
    <citation type="submission" date="2022-10" db="EMBL/GenBank/DDBJ databases">
        <title>A novel bacterium of genus Hazenella, isolated from South China Sea.</title>
        <authorList>
            <person name="Huang H."/>
            <person name="Mo K."/>
            <person name="Hu Y."/>
        </authorList>
    </citation>
    <scope>NUCLEOTIDE SEQUENCE [LARGE SCALE GENOMIC DNA]</scope>
    <source>
        <strain evidence="3">IB182357</strain>
    </source>
</reference>
<feature type="region of interest" description="Disordered" evidence="1">
    <location>
        <begin position="78"/>
        <end position="105"/>
    </location>
</feature>
<comment type="caution">
    <text evidence="2">The sequence shown here is derived from an EMBL/GenBank/DDBJ whole genome shotgun (WGS) entry which is preliminary data.</text>
</comment>
<dbReference type="AlphaFoldDB" id="A0A926NCF2"/>
<organism evidence="2 3">
    <name type="scientific">Polycladospora coralii</name>
    <dbReference type="NCBI Taxonomy" id="2771432"/>
    <lineage>
        <taxon>Bacteria</taxon>
        <taxon>Bacillati</taxon>
        <taxon>Bacillota</taxon>
        <taxon>Bacilli</taxon>
        <taxon>Bacillales</taxon>
        <taxon>Thermoactinomycetaceae</taxon>
        <taxon>Polycladospora</taxon>
    </lineage>
</organism>